<dbReference type="Gene3D" id="3.50.50.60">
    <property type="entry name" value="FAD/NAD(P)-binding domain"/>
    <property type="match status" value="1"/>
</dbReference>
<comment type="similarity">
    <text evidence="1">Belongs to the paxM FAD-dependent monooxygenase family.</text>
</comment>
<keyword evidence="4" id="KW-0560">Oxidoreductase</keyword>
<feature type="domain" description="FAD-binding" evidence="7">
    <location>
        <begin position="7"/>
        <end position="354"/>
    </location>
</feature>
<evidence type="ECO:0000256" key="4">
    <source>
        <dbReference type="ARBA" id="ARBA00023002"/>
    </source>
</evidence>
<evidence type="ECO:0000256" key="3">
    <source>
        <dbReference type="ARBA" id="ARBA00022827"/>
    </source>
</evidence>
<dbReference type="STRING" id="1076935.U4LF58"/>
<feature type="region of interest" description="Disordered" evidence="6">
    <location>
        <begin position="355"/>
        <end position="377"/>
    </location>
</feature>
<evidence type="ECO:0000256" key="2">
    <source>
        <dbReference type="ARBA" id="ARBA00022630"/>
    </source>
</evidence>
<name>U4LF58_PYROM</name>
<dbReference type="SUPFAM" id="SSF54373">
    <property type="entry name" value="FAD-linked reductases, C-terminal domain"/>
    <property type="match status" value="1"/>
</dbReference>
<sequence>MTSTSFKVVIVGAGIGGMAAAVGCGLAGHEVLVLEDAPAIGEVGAGLQVAPNMMRILSRWGLSSTIISDSVSLTSVHIRRWANGALLGVAPVNKSFGDQYVIHRADLHRALYDRAIALPNVEVRVNSRVMTCDFDAPSVTLASGEVIKADIVFGADGIKSRLRQQMLGLEKDEPIPTGDAAFRVVLPRSAMEHDPDLRELIDSPLGTRWIGPYRHIMAYPIKAHKLYNMVLLHPDDIDSEESWTAKGPKSDLVNMYSGWDPILQKIFALIPEEEVLRWKLCTHRPLPTWIKGKVALLGDACHPMLPYVAQGAAQAVEDAAMLSHLLSSSSTTRNNIPGVLKLYETARKARAEAIQGTANGNRDNLHMPDGKEQQERDRKFAQVFSGGENPDKWGDPAQQRFIWGWDAEKVASEVLRERSREEVRSQL</sequence>
<proteinExistence type="inferred from homology"/>
<dbReference type="PROSITE" id="PS51257">
    <property type="entry name" value="PROKAR_LIPOPROTEIN"/>
    <property type="match status" value="1"/>
</dbReference>
<dbReference type="SUPFAM" id="SSF51905">
    <property type="entry name" value="FAD/NAD(P)-binding domain"/>
    <property type="match status" value="1"/>
</dbReference>
<evidence type="ECO:0000256" key="6">
    <source>
        <dbReference type="SAM" id="MobiDB-lite"/>
    </source>
</evidence>
<dbReference type="eggNOG" id="KOG2614">
    <property type="taxonomic scope" value="Eukaryota"/>
</dbReference>
<protein>
    <submittedName>
        <fullName evidence="8">Similar to 6-hydroxynicotinate 3-monooxygenase acc. no. P86491</fullName>
    </submittedName>
</protein>
<organism evidence="8 9">
    <name type="scientific">Pyronema omphalodes (strain CBS 100304)</name>
    <name type="common">Pyronema confluens</name>
    <dbReference type="NCBI Taxonomy" id="1076935"/>
    <lineage>
        <taxon>Eukaryota</taxon>
        <taxon>Fungi</taxon>
        <taxon>Dikarya</taxon>
        <taxon>Ascomycota</taxon>
        <taxon>Pezizomycotina</taxon>
        <taxon>Pezizomycetes</taxon>
        <taxon>Pezizales</taxon>
        <taxon>Pyronemataceae</taxon>
        <taxon>Pyronema</taxon>
    </lineage>
</organism>
<dbReference type="OrthoDB" id="16820at2759"/>
<accession>U4LF58</accession>
<evidence type="ECO:0000313" key="9">
    <source>
        <dbReference type="Proteomes" id="UP000018144"/>
    </source>
</evidence>
<evidence type="ECO:0000256" key="1">
    <source>
        <dbReference type="ARBA" id="ARBA00007992"/>
    </source>
</evidence>
<dbReference type="OMA" id="IAGYCPT"/>
<evidence type="ECO:0000256" key="5">
    <source>
        <dbReference type="ARBA" id="ARBA00023033"/>
    </source>
</evidence>
<dbReference type="EMBL" id="HF935441">
    <property type="protein sequence ID" value="CCX30503.1"/>
    <property type="molecule type" value="Genomic_DNA"/>
</dbReference>
<dbReference type="PRINTS" id="PR00420">
    <property type="entry name" value="RNGMNOXGNASE"/>
</dbReference>
<keyword evidence="3" id="KW-0274">FAD</keyword>
<dbReference type="FunFam" id="3.50.50.60:FF:000115">
    <property type="entry name" value="Salicylate hydroxylase, putative"/>
    <property type="match status" value="1"/>
</dbReference>
<evidence type="ECO:0000313" key="8">
    <source>
        <dbReference type="EMBL" id="CCX30503.1"/>
    </source>
</evidence>
<dbReference type="InterPro" id="IPR036188">
    <property type="entry name" value="FAD/NAD-bd_sf"/>
</dbReference>
<dbReference type="InterPro" id="IPR002938">
    <property type="entry name" value="FAD-bd"/>
</dbReference>
<dbReference type="Proteomes" id="UP000018144">
    <property type="component" value="Unassembled WGS sequence"/>
</dbReference>
<gene>
    <name evidence="8" type="ORF">PCON_08702</name>
</gene>
<dbReference type="GO" id="GO:0004497">
    <property type="term" value="F:monooxygenase activity"/>
    <property type="evidence" value="ECO:0007669"/>
    <property type="project" value="UniProtKB-KW"/>
</dbReference>
<feature type="compositionally biased region" description="Basic and acidic residues" evidence="6">
    <location>
        <begin position="363"/>
        <end position="377"/>
    </location>
</feature>
<dbReference type="GO" id="GO:0071949">
    <property type="term" value="F:FAD binding"/>
    <property type="evidence" value="ECO:0007669"/>
    <property type="project" value="InterPro"/>
</dbReference>
<dbReference type="Pfam" id="PF01494">
    <property type="entry name" value="FAD_binding_3"/>
    <property type="match status" value="1"/>
</dbReference>
<reference evidence="8 9" key="1">
    <citation type="journal article" date="2013" name="PLoS Genet.">
        <title>The genome and development-dependent transcriptomes of Pyronema confluens: a window into fungal evolution.</title>
        <authorList>
            <person name="Traeger S."/>
            <person name="Altegoer F."/>
            <person name="Freitag M."/>
            <person name="Gabaldon T."/>
            <person name="Kempken F."/>
            <person name="Kumar A."/>
            <person name="Marcet-Houben M."/>
            <person name="Poggeler S."/>
            <person name="Stajich J.E."/>
            <person name="Nowrousian M."/>
        </authorList>
    </citation>
    <scope>NUCLEOTIDE SEQUENCE [LARGE SCALE GENOMIC DNA]</scope>
    <source>
        <strain evidence="9">CBS 100304</strain>
        <tissue evidence="8">Vegetative mycelium</tissue>
    </source>
</reference>
<evidence type="ECO:0000259" key="7">
    <source>
        <dbReference type="Pfam" id="PF01494"/>
    </source>
</evidence>
<keyword evidence="5 8" id="KW-0503">Monooxygenase</keyword>
<dbReference type="PANTHER" id="PTHR13789">
    <property type="entry name" value="MONOOXYGENASE"/>
    <property type="match status" value="1"/>
</dbReference>
<dbReference type="PANTHER" id="PTHR13789:SF307">
    <property type="entry name" value="HYDROXYLASE, PUTATIVE (AFU_ORTHOLOGUE AFUA_2G04330)-RELATED"/>
    <property type="match status" value="1"/>
</dbReference>
<keyword evidence="9" id="KW-1185">Reference proteome</keyword>
<dbReference type="InterPro" id="IPR050493">
    <property type="entry name" value="FAD-dep_Monooxygenase_BioMet"/>
</dbReference>
<dbReference type="AlphaFoldDB" id="U4LF58"/>
<keyword evidence="2" id="KW-0285">Flavoprotein</keyword>